<dbReference type="GO" id="GO:0045944">
    <property type="term" value="P:positive regulation of transcription by RNA polymerase II"/>
    <property type="evidence" value="ECO:0007669"/>
    <property type="project" value="InterPro"/>
</dbReference>
<dbReference type="Proteomes" id="UP000825729">
    <property type="component" value="Unassembled WGS sequence"/>
</dbReference>
<evidence type="ECO:0000313" key="7">
    <source>
        <dbReference type="EMBL" id="KAG9457253.1"/>
    </source>
</evidence>
<dbReference type="EMBL" id="JAINDJ010000002">
    <property type="protein sequence ID" value="KAG9457253.1"/>
    <property type="molecule type" value="Genomic_DNA"/>
</dbReference>
<keyword evidence="4" id="KW-0804">Transcription</keyword>
<dbReference type="GO" id="GO:0000981">
    <property type="term" value="F:DNA-binding transcription factor activity, RNA polymerase II-specific"/>
    <property type="evidence" value="ECO:0007669"/>
    <property type="project" value="InterPro"/>
</dbReference>
<name>A0AAV7F833_ARIFI</name>
<organism evidence="7 8">
    <name type="scientific">Aristolochia fimbriata</name>
    <name type="common">White veined hardy Dutchman's pipe vine</name>
    <dbReference type="NCBI Taxonomy" id="158543"/>
    <lineage>
        <taxon>Eukaryota</taxon>
        <taxon>Viridiplantae</taxon>
        <taxon>Streptophyta</taxon>
        <taxon>Embryophyta</taxon>
        <taxon>Tracheophyta</taxon>
        <taxon>Spermatophyta</taxon>
        <taxon>Magnoliopsida</taxon>
        <taxon>Magnoliidae</taxon>
        <taxon>Piperales</taxon>
        <taxon>Aristolochiaceae</taxon>
        <taxon>Aristolochia</taxon>
    </lineage>
</organism>
<keyword evidence="5" id="KW-0539">Nucleus</keyword>
<dbReference type="InterPro" id="IPR050142">
    <property type="entry name" value="MADS-box/MEF2_TF"/>
</dbReference>
<dbReference type="SMART" id="SM00432">
    <property type="entry name" value="MADS"/>
    <property type="match status" value="1"/>
</dbReference>
<evidence type="ECO:0000256" key="2">
    <source>
        <dbReference type="ARBA" id="ARBA00023015"/>
    </source>
</evidence>
<dbReference type="GO" id="GO:0005634">
    <property type="term" value="C:nucleus"/>
    <property type="evidence" value="ECO:0007669"/>
    <property type="project" value="UniProtKB-SubCell"/>
</dbReference>
<dbReference type="Pfam" id="PF00319">
    <property type="entry name" value="SRF-TF"/>
    <property type="match status" value="1"/>
</dbReference>
<keyword evidence="3" id="KW-0238">DNA-binding</keyword>
<dbReference type="Gene3D" id="3.40.1810.10">
    <property type="entry name" value="Transcription factor, MADS-box"/>
    <property type="match status" value="1"/>
</dbReference>
<dbReference type="InterPro" id="IPR002100">
    <property type="entry name" value="TF_MADSbox"/>
</dbReference>
<keyword evidence="8" id="KW-1185">Reference proteome</keyword>
<dbReference type="GO" id="GO:0000987">
    <property type="term" value="F:cis-regulatory region sequence-specific DNA binding"/>
    <property type="evidence" value="ECO:0007669"/>
    <property type="project" value="InterPro"/>
</dbReference>
<comment type="caution">
    <text evidence="7">The sequence shown here is derived from an EMBL/GenBank/DDBJ whole genome shotgun (WGS) entry which is preliminary data.</text>
</comment>
<evidence type="ECO:0000256" key="4">
    <source>
        <dbReference type="ARBA" id="ARBA00023163"/>
    </source>
</evidence>
<protein>
    <recommendedName>
        <fullName evidence="6">MADS-box domain-containing protein</fullName>
    </recommendedName>
</protein>
<dbReference type="SUPFAM" id="SSF55455">
    <property type="entry name" value="SRF-like"/>
    <property type="match status" value="1"/>
</dbReference>
<sequence length="241" mass="26951">MARKRVKLALILNESTRSTCCRKRTKGLLKKVEELSTLCGLEMAVVANIPNHPHPDVWPSVPDAIRTVEKFKALPEIDQSRKKMNQEGFFRQRIEKLTEEANKLAKRNKEMYMETVLYQCLNGGSIDGLSGQELDHLSRMIDARVKQVEEAILVACDLKNKEKQPSVLEEEIIPGNINIVDGGVPAGGLPLELQILKEQTWFMEAMNDPDQLVPLSTTAMPPLKPFDGDGDDLIDGFTGDI</sequence>
<evidence type="ECO:0000313" key="8">
    <source>
        <dbReference type="Proteomes" id="UP000825729"/>
    </source>
</evidence>
<evidence type="ECO:0000256" key="5">
    <source>
        <dbReference type="ARBA" id="ARBA00023242"/>
    </source>
</evidence>
<dbReference type="AlphaFoldDB" id="A0AAV7F833"/>
<dbReference type="InterPro" id="IPR036879">
    <property type="entry name" value="TF_MADSbox_sf"/>
</dbReference>
<comment type="subcellular location">
    <subcellularLocation>
        <location evidence="1">Nucleus</location>
    </subcellularLocation>
</comment>
<feature type="domain" description="MADS-box" evidence="6">
    <location>
        <begin position="1"/>
        <end position="46"/>
    </location>
</feature>
<reference evidence="7 8" key="1">
    <citation type="submission" date="2021-07" db="EMBL/GenBank/DDBJ databases">
        <title>The Aristolochia fimbriata genome: insights into angiosperm evolution, floral development and chemical biosynthesis.</title>
        <authorList>
            <person name="Jiao Y."/>
        </authorList>
    </citation>
    <scope>NUCLEOTIDE SEQUENCE [LARGE SCALE GENOMIC DNA]</scope>
    <source>
        <strain evidence="7">IBCAS-2021</strain>
        <tissue evidence="7">Leaf</tissue>
    </source>
</reference>
<accession>A0AAV7F833</accession>
<proteinExistence type="predicted"/>
<dbReference type="PANTHER" id="PTHR48019">
    <property type="entry name" value="SERUM RESPONSE FACTOR HOMOLOG"/>
    <property type="match status" value="1"/>
</dbReference>
<dbReference type="CDD" id="cd00266">
    <property type="entry name" value="MADS_SRF_like"/>
    <property type="match status" value="1"/>
</dbReference>
<evidence type="ECO:0000256" key="1">
    <source>
        <dbReference type="ARBA" id="ARBA00004123"/>
    </source>
</evidence>
<dbReference type="PROSITE" id="PS50066">
    <property type="entry name" value="MADS_BOX_2"/>
    <property type="match status" value="1"/>
</dbReference>
<evidence type="ECO:0000259" key="6">
    <source>
        <dbReference type="PROSITE" id="PS50066"/>
    </source>
</evidence>
<dbReference type="InterPro" id="IPR033897">
    <property type="entry name" value="SRF-like_MADS-box"/>
</dbReference>
<gene>
    <name evidence="7" type="ORF">H6P81_001761</name>
</gene>
<dbReference type="GO" id="GO:0046983">
    <property type="term" value="F:protein dimerization activity"/>
    <property type="evidence" value="ECO:0007669"/>
    <property type="project" value="InterPro"/>
</dbReference>
<evidence type="ECO:0000256" key="3">
    <source>
        <dbReference type="ARBA" id="ARBA00023125"/>
    </source>
</evidence>
<keyword evidence="2" id="KW-0805">Transcription regulation</keyword>